<dbReference type="AlphaFoldDB" id="A0A8J2JT51"/>
<proteinExistence type="predicted"/>
<evidence type="ECO:0000313" key="2">
    <source>
        <dbReference type="Proteomes" id="UP000708208"/>
    </source>
</evidence>
<protein>
    <submittedName>
        <fullName evidence="1">Uncharacterized protein</fullName>
    </submittedName>
</protein>
<accession>A0A8J2JT51</accession>
<keyword evidence="2" id="KW-1185">Reference proteome</keyword>
<dbReference type="EMBL" id="CAJVCH010024772">
    <property type="protein sequence ID" value="CAG7697365.1"/>
    <property type="molecule type" value="Genomic_DNA"/>
</dbReference>
<organism evidence="1 2">
    <name type="scientific">Allacma fusca</name>
    <dbReference type="NCBI Taxonomy" id="39272"/>
    <lineage>
        <taxon>Eukaryota</taxon>
        <taxon>Metazoa</taxon>
        <taxon>Ecdysozoa</taxon>
        <taxon>Arthropoda</taxon>
        <taxon>Hexapoda</taxon>
        <taxon>Collembola</taxon>
        <taxon>Symphypleona</taxon>
        <taxon>Sminthuridae</taxon>
        <taxon>Allacma</taxon>
    </lineage>
</organism>
<sequence>IANLQRFDGSFILDQNLASIVEIPLTKLQQVWVWTVRV</sequence>
<evidence type="ECO:0000313" key="1">
    <source>
        <dbReference type="EMBL" id="CAG7697365.1"/>
    </source>
</evidence>
<name>A0A8J2JT51_9HEXA</name>
<feature type="non-terminal residue" evidence="1">
    <location>
        <position position="1"/>
    </location>
</feature>
<comment type="caution">
    <text evidence="1">The sequence shown here is derived from an EMBL/GenBank/DDBJ whole genome shotgun (WGS) entry which is preliminary data.</text>
</comment>
<dbReference type="Proteomes" id="UP000708208">
    <property type="component" value="Unassembled WGS sequence"/>
</dbReference>
<gene>
    <name evidence="1" type="ORF">AFUS01_LOCUS4013</name>
</gene>
<reference evidence="1" key="1">
    <citation type="submission" date="2021-06" db="EMBL/GenBank/DDBJ databases">
        <authorList>
            <person name="Hodson N. C."/>
            <person name="Mongue J. A."/>
            <person name="Jaron S. K."/>
        </authorList>
    </citation>
    <scope>NUCLEOTIDE SEQUENCE</scope>
</reference>